<gene>
    <name evidence="7" type="ORF">A0U93_09930</name>
</gene>
<evidence type="ECO:0000313" key="7">
    <source>
        <dbReference type="EMBL" id="AQS88209.1"/>
    </source>
</evidence>
<evidence type="ECO:0000256" key="5">
    <source>
        <dbReference type="ARBA" id="ARBA00022989"/>
    </source>
</evidence>
<dbReference type="RefSeq" id="WP_077807226.1">
    <property type="nucleotide sequence ID" value="NZ_BJXS01000003.1"/>
</dbReference>
<evidence type="ECO:0000256" key="4">
    <source>
        <dbReference type="ARBA" id="ARBA00022692"/>
    </source>
</evidence>
<dbReference type="AlphaFoldDB" id="A0A1U9KR51"/>
<evidence type="ECO:0000256" key="3">
    <source>
        <dbReference type="ARBA" id="ARBA00022475"/>
    </source>
</evidence>
<dbReference type="PANTHER" id="PTHR34040">
    <property type="entry name" value="FLAGELLAR BIOSYNTHETIC PROTEIN FLIQ"/>
    <property type="match status" value="1"/>
</dbReference>
<keyword evidence="4" id="KW-0812">Transmembrane</keyword>
<dbReference type="InterPro" id="IPR002191">
    <property type="entry name" value="Bac_export_3"/>
</dbReference>
<dbReference type="PIRSF" id="PIRSF004669">
    <property type="entry name" value="FliQ"/>
    <property type="match status" value="1"/>
</dbReference>
<evidence type="ECO:0000313" key="8">
    <source>
        <dbReference type="Proteomes" id="UP000188604"/>
    </source>
</evidence>
<keyword evidence="7" id="KW-0969">Cilium</keyword>
<dbReference type="GO" id="GO:0009306">
    <property type="term" value="P:protein secretion"/>
    <property type="evidence" value="ECO:0007669"/>
    <property type="project" value="InterPro"/>
</dbReference>
<proteinExistence type="inferred from homology"/>
<organism evidence="7 8">
    <name type="scientific">Neoasaia chiangmaiensis</name>
    <dbReference type="NCBI Taxonomy" id="320497"/>
    <lineage>
        <taxon>Bacteria</taxon>
        <taxon>Pseudomonadati</taxon>
        <taxon>Pseudomonadota</taxon>
        <taxon>Alphaproteobacteria</taxon>
        <taxon>Acetobacterales</taxon>
        <taxon>Acetobacteraceae</taxon>
        <taxon>Neoasaia</taxon>
    </lineage>
</organism>
<dbReference type="PRINTS" id="PR00952">
    <property type="entry name" value="TYPE3IMQPROT"/>
</dbReference>
<evidence type="ECO:0000256" key="6">
    <source>
        <dbReference type="ARBA" id="ARBA00023136"/>
    </source>
</evidence>
<dbReference type="EMBL" id="CP014691">
    <property type="protein sequence ID" value="AQS88209.1"/>
    <property type="molecule type" value="Genomic_DNA"/>
</dbReference>
<comment type="similarity">
    <text evidence="2">Belongs to the FliQ/MopD/SpaQ family.</text>
</comment>
<evidence type="ECO:0000256" key="1">
    <source>
        <dbReference type="ARBA" id="ARBA00004651"/>
    </source>
</evidence>
<keyword evidence="3" id="KW-1003">Cell membrane</keyword>
<protein>
    <submittedName>
        <fullName evidence="7">Flagellar biosynthesis protein FliQ</fullName>
    </submittedName>
</protein>
<keyword evidence="7" id="KW-0966">Cell projection</keyword>
<keyword evidence="5" id="KW-1133">Transmembrane helix</keyword>
<sequence>MEAIDLPAILHQMLIVTLKLSAPALLAALVVGLLISLLQAVTQINEATLAFVPKLLAIAMLLVFSGPFMTATLLDFARFMFDQLILVGGT</sequence>
<dbReference type="KEGG" id="nch:A0U93_09930"/>
<dbReference type="OrthoDB" id="9806440at2"/>
<dbReference type="PANTHER" id="PTHR34040:SF2">
    <property type="entry name" value="FLAGELLAR BIOSYNTHETIC PROTEIN FLIQ"/>
    <property type="match status" value="1"/>
</dbReference>
<dbReference type="GO" id="GO:0005886">
    <property type="term" value="C:plasma membrane"/>
    <property type="evidence" value="ECO:0007669"/>
    <property type="project" value="UniProtKB-SubCell"/>
</dbReference>
<evidence type="ECO:0000256" key="2">
    <source>
        <dbReference type="ARBA" id="ARBA00006156"/>
    </source>
</evidence>
<name>A0A1U9KR51_9PROT</name>
<keyword evidence="7" id="KW-0282">Flagellum</keyword>
<comment type="subcellular location">
    <subcellularLocation>
        <location evidence="1">Cell membrane</location>
        <topology evidence="1">Multi-pass membrane protein</topology>
    </subcellularLocation>
</comment>
<dbReference type="Pfam" id="PF01313">
    <property type="entry name" value="Bac_export_3"/>
    <property type="match status" value="1"/>
</dbReference>
<keyword evidence="6" id="KW-0472">Membrane</keyword>
<accession>A0A1U9KR51</accession>
<reference evidence="7 8" key="1">
    <citation type="submission" date="2016-03" db="EMBL/GenBank/DDBJ databases">
        <title>Acetic acid bacteria sequencing.</title>
        <authorList>
            <person name="Brandt J."/>
            <person name="Jakob F."/>
            <person name="Vogel R.F."/>
        </authorList>
    </citation>
    <scope>NUCLEOTIDE SEQUENCE [LARGE SCALE GENOMIC DNA]</scope>
    <source>
        <strain evidence="7 8">NBRC 101099</strain>
    </source>
</reference>
<dbReference type="STRING" id="320497.A0U93_09930"/>
<keyword evidence="8" id="KW-1185">Reference proteome</keyword>
<dbReference type="Proteomes" id="UP000188604">
    <property type="component" value="Chromosome"/>
</dbReference>